<evidence type="ECO:0000313" key="5">
    <source>
        <dbReference type="EMBL" id="SNS15096.1"/>
    </source>
</evidence>
<sequence>MKNLYKILEINEDASQTEIKKAYRGLAKKYHPDANITGEDTEEKFKEITEAYHLLRDEKFRKEYDKKLFNSKKTGQGADPFAKFNQEKEPRQKTSTDRVDVDDEFENFFGFNPKTKEKRKGFNKSSNKNPMDTTNIFDTFFKAKRR</sequence>
<dbReference type="PROSITE" id="PS50076">
    <property type="entry name" value="DNAJ_2"/>
    <property type="match status" value="1"/>
</dbReference>
<evidence type="ECO:0000259" key="4">
    <source>
        <dbReference type="PROSITE" id="PS50076"/>
    </source>
</evidence>
<evidence type="ECO:0000313" key="6">
    <source>
        <dbReference type="Proteomes" id="UP000198304"/>
    </source>
</evidence>
<name>A0A239C4I2_9FIRM</name>
<dbReference type="SUPFAM" id="SSF46565">
    <property type="entry name" value="Chaperone J-domain"/>
    <property type="match status" value="1"/>
</dbReference>
<dbReference type="Pfam" id="PF00226">
    <property type="entry name" value="DnaJ"/>
    <property type="match status" value="1"/>
</dbReference>
<dbReference type="EMBL" id="FZOJ01000005">
    <property type="protein sequence ID" value="SNS15096.1"/>
    <property type="molecule type" value="Genomic_DNA"/>
</dbReference>
<dbReference type="AlphaFoldDB" id="A0A239C4I2"/>
<reference evidence="5 6" key="1">
    <citation type="submission" date="2017-06" db="EMBL/GenBank/DDBJ databases">
        <authorList>
            <person name="Kim H.J."/>
            <person name="Triplett B.A."/>
        </authorList>
    </citation>
    <scope>NUCLEOTIDE SEQUENCE [LARGE SCALE GENOMIC DNA]</scope>
    <source>
        <strain evidence="5 6">SCA</strain>
    </source>
</reference>
<keyword evidence="6" id="KW-1185">Reference proteome</keyword>
<dbReference type="GO" id="GO:0006260">
    <property type="term" value="P:DNA replication"/>
    <property type="evidence" value="ECO:0007669"/>
    <property type="project" value="UniProtKB-KW"/>
</dbReference>
<dbReference type="PANTHER" id="PTHR44145:SF3">
    <property type="entry name" value="DNAJ HOMOLOG SUBFAMILY A MEMBER 3, MITOCHONDRIAL"/>
    <property type="match status" value="1"/>
</dbReference>
<dbReference type="Gene3D" id="1.10.287.110">
    <property type="entry name" value="DnaJ domain"/>
    <property type="match status" value="1"/>
</dbReference>
<feature type="compositionally biased region" description="Polar residues" evidence="3">
    <location>
        <begin position="123"/>
        <end position="137"/>
    </location>
</feature>
<dbReference type="PRINTS" id="PR00625">
    <property type="entry name" value="JDOMAIN"/>
</dbReference>
<organism evidence="5 6">
    <name type="scientific">Anaerovirgula multivorans</name>
    <dbReference type="NCBI Taxonomy" id="312168"/>
    <lineage>
        <taxon>Bacteria</taxon>
        <taxon>Bacillati</taxon>
        <taxon>Bacillota</taxon>
        <taxon>Clostridia</taxon>
        <taxon>Peptostreptococcales</taxon>
        <taxon>Natronincolaceae</taxon>
        <taxon>Anaerovirgula</taxon>
    </lineage>
</organism>
<feature type="domain" description="J" evidence="4">
    <location>
        <begin position="3"/>
        <end position="68"/>
    </location>
</feature>
<protein>
    <submittedName>
        <fullName evidence="5">Molecular chaperone DnaJ</fullName>
    </submittedName>
</protein>
<dbReference type="InterPro" id="IPR001623">
    <property type="entry name" value="DnaJ_domain"/>
</dbReference>
<dbReference type="InterPro" id="IPR051938">
    <property type="entry name" value="Apopto_cytoskel_mod"/>
</dbReference>
<dbReference type="RefSeq" id="WP_089282065.1">
    <property type="nucleotide sequence ID" value="NZ_FZOJ01000005.1"/>
</dbReference>
<gene>
    <name evidence="5" type="ORF">SAMN05446037_10055</name>
</gene>
<keyword evidence="1" id="KW-0235">DNA replication</keyword>
<dbReference type="CDD" id="cd06257">
    <property type="entry name" value="DnaJ"/>
    <property type="match status" value="1"/>
</dbReference>
<proteinExistence type="predicted"/>
<evidence type="ECO:0000256" key="3">
    <source>
        <dbReference type="SAM" id="MobiDB-lite"/>
    </source>
</evidence>
<feature type="compositionally biased region" description="Basic and acidic residues" evidence="3">
    <location>
        <begin position="85"/>
        <end position="99"/>
    </location>
</feature>
<dbReference type="OrthoDB" id="9779889at2"/>
<dbReference type="InterPro" id="IPR036869">
    <property type="entry name" value="J_dom_sf"/>
</dbReference>
<feature type="region of interest" description="Disordered" evidence="3">
    <location>
        <begin position="71"/>
        <end position="99"/>
    </location>
</feature>
<evidence type="ECO:0000256" key="2">
    <source>
        <dbReference type="ARBA" id="ARBA00023186"/>
    </source>
</evidence>
<dbReference type="PANTHER" id="PTHR44145">
    <property type="entry name" value="DNAJ HOMOLOG SUBFAMILY A MEMBER 3, MITOCHONDRIAL"/>
    <property type="match status" value="1"/>
</dbReference>
<keyword evidence="2" id="KW-0143">Chaperone</keyword>
<evidence type="ECO:0000256" key="1">
    <source>
        <dbReference type="ARBA" id="ARBA00022705"/>
    </source>
</evidence>
<dbReference type="SMART" id="SM00271">
    <property type="entry name" value="DnaJ"/>
    <property type="match status" value="1"/>
</dbReference>
<feature type="region of interest" description="Disordered" evidence="3">
    <location>
        <begin position="112"/>
        <end position="146"/>
    </location>
</feature>
<dbReference type="Proteomes" id="UP000198304">
    <property type="component" value="Unassembled WGS sequence"/>
</dbReference>
<accession>A0A239C4I2</accession>